<keyword evidence="1" id="KW-1133">Transmembrane helix</keyword>
<reference evidence="2" key="1">
    <citation type="submission" date="2022-10" db="EMBL/GenBank/DDBJ databases">
        <authorList>
            <person name="Koch H."/>
        </authorList>
    </citation>
    <scope>NUCLEOTIDE SEQUENCE</scope>
    <source>
        <strain evidence="2">DNF</strain>
    </source>
</reference>
<proteinExistence type="predicted"/>
<sequence>MGAPIIRIGELEINQDLSVQVLTWNIQRAGWAVMGFITMLALAGLFGHGPISKVMEGEVSEGLHVEYERFGRQQSPTEVRALVRPTHDGPPSLWIEQSYLAQVEIQQIVPQPEHATLTDGGVRFEWRTDSREPAMVTFYLQPHTVGPLSGALHASGQADARIQQFIYP</sequence>
<evidence type="ECO:0000313" key="2">
    <source>
        <dbReference type="EMBL" id="CAI4032805.1"/>
    </source>
</evidence>
<evidence type="ECO:0000313" key="3">
    <source>
        <dbReference type="Proteomes" id="UP001179121"/>
    </source>
</evidence>
<keyword evidence="1" id="KW-0812">Transmembrane</keyword>
<dbReference type="AlphaFoldDB" id="A0AA86T626"/>
<feature type="transmembrane region" description="Helical" evidence="1">
    <location>
        <begin position="29"/>
        <end position="47"/>
    </location>
</feature>
<dbReference type="KEGG" id="nti:DNFV4_03235"/>
<dbReference type="Proteomes" id="UP001179121">
    <property type="component" value="Chromosome"/>
</dbReference>
<organism evidence="2 3">
    <name type="scientific">Nitrospira tepida</name>
    <dbReference type="NCBI Taxonomy" id="2973512"/>
    <lineage>
        <taxon>Bacteria</taxon>
        <taxon>Pseudomonadati</taxon>
        <taxon>Nitrospirota</taxon>
        <taxon>Nitrospiria</taxon>
        <taxon>Nitrospirales</taxon>
        <taxon>Nitrospiraceae</taxon>
        <taxon>Nitrospira</taxon>
    </lineage>
</organism>
<gene>
    <name evidence="2" type="ORF">DNFV4_03235</name>
</gene>
<keyword evidence="3" id="KW-1185">Reference proteome</keyword>
<protein>
    <submittedName>
        <fullName evidence="2">Uncharacterized protein</fullName>
    </submittedName>
</protein>
<evidence type="ECO:0000256" key="1">
    <source>
        <dbReference type="SAM" id="Phobius"/>
    </source>
</evidence>
<dbReference type="EMBL" id="OX365700">
    <property type="protein sequence ID" value="CAI4032805.1"/>
    <property type="molecule type" value="Genomic_DNA"/>
</dbReference>
<dbReference type="RefSeq" id="WP_289269515.1">
    <property type="nucleotide sequence ID" value="NZ_OX365700.1"/>
</dbReference>
<name>A0AA86T626_9BACT</name>
<accession>A0AA86T626</accession>
<keyword evidence="1" id="KW-0472">Membrane</keyword>